<comment type="caution">
    <text evidence="1">The sequence shown here is derived from an EMBL/GenBank/DDBJ whole genome shotgun (WGS) entry which is preliminary data.</text>
</comment>
<evidence type="ECO:0000313" key="2">
    <source>
        <dbReference type="Proteomes" id="UP000020681"/>
    </source>
</evidence>
<dbReference type="EMBL" id="JAOL01000147">
    <property type="protein sequence ID" value="EUA88181.1"/>
    <property type="molecule type" value="Genomic_DNA"/>
</dbReference>
<gene>
    <name evidence="1" type="ORF">I551_5405</name>
</gene>
<organism evidence="1 2">
    <name type="scientific">Mycobacterium ulcerans str. Harvey</name>
    <dbReference type="NCBI Taxonomy" id="1299332"/>
    <lineage>
        <taxon>Bacteria</taxon>
        <taxon>Bacillati</taxon>
        <taxon>Actinomycetota</taxon>
        <taxon>Actinomycetes</taxon>
        <taxon>Mycobacteriales</taxon>
        <taxon>Mycobacteriaceae</taxon>
        <taxon>Mycobacterium</taxon>
        <taxon>Mycobacterium ulcerans group</taxon>
    </lineage>
</organism>
<dbReference type="Proteomes" id="UP000020681">
    <property type="component" value="Unassembled WGS sequence"/>
</dbReference>
<proteinExistence type="predicted"/>
<protein>
    <submittedName>
        <fullName evidence="1">Uncharacterized protein</fullName>
    </submittedName>
</protein>
<evidence type="ECO:0000313" key="1">
    <source>
        <dbReference type="EMBL" id="EUA88181.1"/>
    </source>
</evidence>
<accession>A0ABN0QUB2</accession>
<sequence length="66" mass="7067">MRQLGIPTRLMLLQPTGHLLHVLLAERLGTRRIPAVTAAAMAAWSLCIWSTASNASATVSVREVSA</sequence>
<reference evidence="1 2" key="1">
    <citation type="submission" date="2014-01" db="EMBL/GenBank/DDBJ databases">
        <authorList>
            <person name="Dobos K."/>
            <person name="Lenaerts A."/>
            <person name="Ordway D."/>
            <person name="DeGroote M.A."/>
            <person name="Parker T."/>
            <person name="Sizemore C."/>
            <person name="Tallon L.J."/>
            <person name="Sadzewicz L.K."/>
            <person name="Sengamalay N."/>
            <person name="Fraser C.M."/>
            <person name="Hine E."/>
            <person name="Shefchek K.A."/>
            <person name="Das S.P."/>
            <person name="Tettelin H."/>
        </authorList>
    </citation>
    <scope>NUCLEOTIDE SEQUENCE [LARGE SCALE GENOMIC DNA]</scope>
    <source>
        <strain evidence="1 2">Harvey</strain>
    </source>
</reference>
<name>A0ABN0QUB2_MYCUL</name>
<keyword evidence="2" id="KW-1185">Reference proteome</keyword>